<dbReference type="EMBL" id="JAIQCJ010001301">
    <property type="protein sequence ID" value="KAJ8791298.1"/>
    <property type="molecule type" value="Genomic_DNA"/>
</dbReference>
<feature type="compositionally biased region" description="Basic and acidic residues" evidence="1">
    <location>
        <begin position="43"/>
        <end position="62"/>
    </location>
</feature>
<name>A0AB34HG93_ESCRO</name>
<protein>
    <submittedName>
        <fullName evidence="2">Uncharacterized protein</fullName>
    </submittedName>
</protein>
<dbReference type="AlphaFoldDB" id="A0AB34HG93"/>
<reference evidence="2 3" key="1">
    <citation type="submission" date="2022-11" db="EMBL/GenBank/DDBJ databases">
        <title>Whole genome sequence of Eschrichtius robustus ER-17-0199.</title>
        <authorList>
            <person name="Bruniche-Olsen A."/>
            <person name="Black A.N."/>
            <person name="Fields C.J."/>
            <person name="Walden K."/>
            <person name="Dewoody J.A."/>
        </authorList>
    </citation>
    <scope>NUCLEOTIDE SEQUENCE [LARGE SCALE GENOMIC DNA]</scope>
    <source>
        <strain evidence="2">ER-17-0199</strain>
        <tissue evidence="2">Blubber</tissue>
    </source>
</reference>
<gene>
    <name evidence="2" type="ORF">J1605_004345</name>
</gene>
<evidence type="ECO:0000313" key="3">
    <source>
        <dbReference type="Proteomes" id="UP001159641"/>
    </source>
</evidence>
<accession>A0AB34HG93</accession>
<proteinExistence type="predicted"/>
<dbReference type="Proteomes" id="UP001159641">
    <property type="component" value="Unassembled WGS sequence"/>
</dbReference>
<organism evidence="2 3">
    <name type="scientific">Eschrichtius robustus</name>
    <name type="common">California gray whale</name>
    <name type="synonym">Eschrichtius gibbosus</name>
    <dbReference type="NCBI Taxonomy" id="9764"/>
    <lineage>
        <taxon>Eukaryota</taxon>
        <taxon>Metazoa</taxon>
        <taxon>Chordata</taxon>
        <taxon>Craniata</taxon>
        <taxon>Vertebrata</taxon>
        <taxon>Euteleostomi</taxon>
        <taxon>Mammalia</taxon>
        <taxon>Eutheria</taxon>
        <taxon>Laurasiatheria</taxon>
        <taxon>Artiodactyla</taxon>
        <taxon>Whippomorpha</taxon>
        <taxon>Cetacea</taxon>
        <taxon>Mysticeti</taxon>
        <taxon>Eschrichtiidae</taxon>
        <taxon>Eschrichtius</taxon>
    </lineage>
</organism>
<comment type="caution">
    <text evidence="2">The sequence shown here is derived from an EMBL/GenBank/DDBJ whole genome shotgun (WGS) entry which is preliminary data.</text>
</comment>
<sequence length="162" mass="17338">MGPSKEGIPLIPQLKDRAPGGSSPPVIPSPLCPQRGSPNPGQEEIRSARWGKRQREGQDPQREGSLPPGRDSGQEGTSEPPVPPTRYPRRRGEDLAGGARMEPTSLPSLGRPAAWPSSWCCGGRCPDGEKDRGCSRRGWVSGVALEECSTKGTKRSPIFTGF</sequence>
<feature type="region of interest" description="Disordered" evidence="1">
    <location>
        <begin position="1"/>
        <end position="118"/>
    </location>
</feature>
<evidence type="ECO:0000256" key="1">
    <source>
        <dbReference type="SAM" id="MobiDB-lite"/>
    </source>
</evidence>
<keyword evidence="3" id="KW-1185">Reference proteome</keyword>
<evidence type="ECO:0000313" key="2">
    <source>
        <dbReference type="EMBL" id="KAJ8791298.1"/>
    </source>
</evidence>